<gene>
    <name evidence="8" type="ORF">EPI10_001181</name>
</gene>
<evidence type="ECO:0000256" key="4">
    <source>
        <dbReference type="ARBA" id="ARBA00022759"/>
    </source>
</evidence>
<protein>
    <submittedName>
        <fullName evidence="8">Polyprotein</fullName>
    </submittedName>
</protein>
<dbReference type="SUPFAM" id="SSF56672">
    <property type="entry name" value="DNA/RNA polymerases"/>
    <property type="match status" value="1"/>
</dbReference>
<dbReference type="Pfam" id="PF17917">
    <property type="entry name" value="RT_RNaseH"/>
    <property type="match status" value="1"/>
</dbReference>
<keyword evidence="9" id="KW-1185">Reference proteome</keyword>
<evidence type="ECO:0000256" key="6">
    <source>
        <dbReference type="ARBA" id="ARBA00022918"/>
    </source>
</evidence>
<dbReference type="EMBL" id="SMMG02000007">
    <property type="protein sequence ID" value="KAA3466060.1"/>
    <property type="molecule type" value="Genomic_DNA"/>
</dbReference>
<accession>A0A5B6VA43</accession>
<proteinExistence type="predicted"/>
<keyword evidence="4" id="KW-0255">Endonuclease</keyword>
<dbReference type="GO" id="GO:0003964">
    <property type="term" value="F:RNA-directed DNA polymerase activity"/>
    <property type="evidence" value="ECO:0007669"/>
    <property type="project" value="UniProtKB-KW"/>
</dbReference>
<dbReference type="AlphaFoldDB" id="A0A5B6VA43"/>
<evidence type="ECO:0000313" key="8">
    <source>
        <dbReference type="EMBL" id="KAA3466060.1"/>
    </source>
</evidence>
<keyword evidence="6" id="KW-0695">RNA-directed DNA polymerase</keyword>
<keyword evidence="5" id="KW-0378">Hydrolase</keyword>
<feature type="domain" description="Reverse transcriptase RNase H-like" evidence="7">
    <location>
        <begin position="13"/>
        <end position="58"/>
    </location>
</feature>
<sequence>MFLSDAFLSGLRCVLMQDEKLKTHEKNYSTHDLELAAVVFTLKFLRHYFHGEKCHVYTV</sequence>
<evidence type="ECO:0000256" key="3">
    <source>
        <dbReference type="ARBA" id="ARBA00022722"/>
    </source>
</evidence>
<keyword evidence="3" id="KW-0540">Nuclease</keyword>
<organism evidence="8 9">
    <name type="scientific">Gossypium australe</name>
    <dbReference type="NCBI Taxonomy" id="47621"/>
    <lineage>
        <taxon>Eukaryota</taxon>
        <taxon>Viridiplantae</taxon>
        <taxon>Streptophyta</taxon>
        <taxon>Embryophyta</taxon>
        <taxon>Tracheophyta</taxon>
        <taxon>Spermatophyta</taxon>
        <taxon>Magnoliopsida</taxon>
        <taxon>eudicotyledons</taxon>
        <taxon>Gunneridae</taxon>
        <taxon>Pentapetalae</taxon>
        <taxon>rosids</taxon>
        <taxon>malvids</taxon>
        <taxon>Malvales</taxon>
        <taxon>Malvaceae</taxon>
        <taxon>Malvoideae</taxon>
        <taxon>Gossypium</taxon>
    </lineage>
</organism>
<dbReference type="GO" id="GO:0004519">
    <property type="term" value="F:endonuclease activity"/>
    <property type="evidence" value="ECO:0007669"/>
    <property type="project" value="UniProtKB-KW"/>
</dbReference>
<dbReference type="InterPro" id="IPR043502">
    <property type="entry name" value="DNA/RNA_pol_sf"/>
</dbReference>
<evidence type="ECO:0000313" key="9">
    <source>
        <dbReference type="Proteomes" id="UP000325315"/>
    </source>
</evidence>
<keyword evidence="2" id="KW-0548">Nucleotidyltransferase</keyword>
<dbReference type="GO" id="GO:0016787">
    <property type="term" value="F:hydrolase activity"/>
    <property type="evidence" value="ECO:0007669"/>
    <property type="project" value="UniProtKB-KW"/>
</dbReference>
<comment type="caution">
    <text evidence="8">The sequence shown here is derived from an EMBL/GenBank/DDBJ whole genome shotgun (WGS) entry which is preliminary data.</text>
</comment>
<evidence type="ECO:0000256" key="2">
    <source>
        <dbReference type="ARBA" id="ARBA00022695"/>
    </source>
</evidence>
<reference evidence="9" key="1">
    <citation type="journal article" date="2019" name="Plant Biotechnol. J.">
        <title>Genome sequencing of the Australian wild diploid species Gossypium australe highlights disease resistance and delayed gland morphogenesis.</title>
        <authorList>
            <person name="Cai Y."/>
            <person name="Cai X."/>
            <person name="Wang Q."/>
            <person name="Wang P."/>
            <person name="Zhang Y."/>
            <person name="Cai C."/>
            <person name="Xu Y."/>
            <person name="Wang K."/>
            <person name="Zhou Z."/>
            <person name="Wang C."/>
            <person name="Geng S."/>
            <person name="Li B."/>
            <person name="Dong Q."/>
            <person name="Hou Y."/>
            <person name="Wang H."/>
            <person name="Ai P."/>
            <person name="Liu Z."/>
            <person name="Yi F."/>
            <person name="Sun M."/>
            <person name="An G."/>
            <person name="Cheng J."/>
            <person name="Zhang Y."/>
            <person name="Shi Q."/>
            <person name="Xie Y."/>
            <person name="Shi X."/>
            <person name="Chang Y."/>
            <person name="Huang F."/>
            <person name="Chen Y."/>
            <person name="Hong S."/>
            <person name="Mi L."/>
            <person name="Sun Q."/>
            <person name="Zhang L."/>
            <person name="Zhou B."/>
            <person name="Peng R."/>
            <person name="Zhang X."/>
            <person name="Liu F."/>
        </authorList>
    </citation>
    <scope>NUCLEOTIDE SEQUENCE [LARGE SCALE GENOMIC DNA]</scope>
    <source>
        <strain evidence="9">cv. PA1801</strain>
    </source>
</reference>
<dbReference type="Proteomes" id="UP000325315">
    <property type="component" value="Unassembled WGS sequence"/>
</dbReference>
<evidence type="ECO:0000256" key="1">
    <source>
        <dbReference type="ARBA" id="ARBA00022679"/>
    </source>
</evidence>
<dbReference type="PANTHER" id="PTHR34072">
    <property type="entry name" value="ENZYMATIC POLYPROTEIN-RELATED"/>
    <property type="match status" value="1"/>
</dbReference>
<dbReference type="PANTHER" id="PTHR34072:SF52">
    <property type="entry name" value="RIBONUCLEASE H"/>
    <property type="match status" value="1"/>
</dbReference>
<evidence type="ECO:0000259" key="7">
    <source>
        <dbReference type="Pfam" id="PF17917"/>
    </source>
</evidence>
<keyword evidence="1" id="KW-0808">Transferase</keyword>
<dbReference type="InterPro" id="IPR041373">
    <property type="entry name" value="RT_RNaseH"/>
</dbReference>
<name>A0A5B6VA43_9ROSI</name>
<evidence type="ECO:0000256" key="5">
    <source>
        <dbReference type="ARBA" id="ARBA00022801"/>
    </source>
</evidence>
<dbReference type="OrthoDB" id="415724at2759"/>